<feature type="transmembrane region" description="Helical" evidence="2">
    <location>
        <begin position="93"/>
        <end position="123"/>
    </location>
</feature>
<evidence type="ECO:0000313" key="5">
    <source>
        <dbReference type="Proteomes" id="UP000762676"/>
    </source>
</evidence>
<reference evidence="4 5" key="1">
    <citation type="journal article" date="2021" name="Elife">
        <title>Chloroplast acquisition without the gene transfer in kleptoplastic sea slugs, Plakobranchus ocellatus.</title>
        <authorList>
            <person name="Maeda T."/>
            <person name="Takahashi S."/>
            <person name="Yoshida T."/>
            <person name="Shimamura S."/>
            <person name="Takaki Y."/>
            <person name="Nagai Y."/>
            <person name="Toyoda A."/>
            <person name="Suzuki Y."/>
            <person name="Arimoto A."/>
            <person name="Ishii H."/>
            <person name="Satoh N."/>
            <person name="Nishiyama T."/>
            <person name="Hasebe M."/>
            <person name="Maruyama T."/>
            <person name="Minagawa J."/>
            <person name="Obokata J."/>
            <person name="Shigenobu S."/>
        </authorList>
    </citation>
    <scope>NUCLEOTIDE SEQUENCE [LARGE SCALE GENOMIC DNA]</scope>
</reference>
<evidence type="ECO:0000256" key="1">
    <source>
        <dbReference type="SAM" id="Coils"/>
    </source>
</evidence>
<keyword evidence="5" id="KW-1185">Reference proteome</keyword>
<proteinExistence type="predicted"/>
<organism evidence="4 5">
    <name type="scientific">Elysia marginata</name>
    <dbReference type="NCBI Taxonomy" id="1093978"/>
    <lineage>
        <taxon>Eukaryota</taxon>
        <taxon>Metazoa</taxon>
        <taxon>Spiralia</taxon>
        <taxon>Lophotrochozoa</taxon>
        <taxon>Mollusca</taxon>
        <taxon>Gastropoda</taxon>
        <taxon>Heterobranchia</taxon>
        <taxon>Euthyneura</taxon>
        <taxon>Panpulmonata</taxon>
        <taxon>Sacoglossa</taxon>
        <taxon>Placobranchoidea</taxon>
        <taxon>Plakobranchidae</taxon>
        <taxon>Elysia</taxon>
    </lineage>
</organism>
<keyword evidence="3" id="KW-0732">Signal</keyword>
<comment type="caution">
    <text evidence="4">The sequence shown here is derived from an EMBL/GenBank/DDBJ whole genome shotgun (WGS) entry which is preliminary data.</text>
</comment>
<evidence type="ECO:0008006" key="6">
    <source>
        <dbReference type="Google" id="ProtNLM"/>
    </source>
</evidence>
<gene>
    <name evidence="4" type="ORF">ElyMa_006645200</name>
</gene>
<keyword evidence="2" id="KW-0812">Transmembrane</keyword>
<dbReference type="EMBL" id="BMAT01013331">
    <property type="protein sequence ID" value="GFS10389.1"/>
    <property type="molecule type" value="Genomic_DNA"/>
</dbReference>
<evidence type="ECO:0000256" key="2">
    <source>
        <dbReference type="SAM" id="Phobius"/>
    </source>
</evidence>
<sequence>MATREHSKTRNIFLFVFVLGVIKKTSADGLGETNVLELLNRLDSKVDSLDSKLDVLDKKLDSLLAAEGETTDGVAQVRSSHAGIRIAAAAGAAAAAVVVVLVVVVVVVVVVVEVVVAVVVVVVTEAVTSINHSLGLYLEDTESDYAFQDLRNVSITRLETSPDIEAVYDPGDNITVTATVIPEHPSAGDLPRVTSYFYGLDLSSGDFKLIFVDNNGIIEKHAGSTLPDKAEVLVTVATANKALGGYLHLYVDVDIPEKTVLRNVQVAKMLTIRPSNQTGPFPPGYLTVLKDQHMFYRISDNGNELRTCK</sequence>
<protein>
    <recommendedName>
        <fullName evidence="6">Cadherin domain-containing protein</fullName>
    </recommendedName>
</protein>
<feature type="signal peptide" evidence="3">
    <location>
        <begin position="1"/>
        <end position="27"/>
    </location>
</feature>
<keyword evidence="1" id="KW-0175">Coiled coil</keyword>
<dbReference type="Proteomes" id="UP000762676">
    <property type="component" value="Unassembled WGS sequence"/>
</dbReference>
<keyword evidence="2" id="KW-0472">Membrane</keyword>
<accession>A0AAV4IEN3</accession>
<keyword evidence="2" id="KW-1133">Transmembrane helix</keyword>
<evidence type="ECO:0000313" key="4">
    <source>
        <dbReference type="EMBL" id="GFS10389.1"/>
    </source>
</evidence>
<name>A0AAV4IEN3_9GAST</name>
<dbReference type="AlphaFoldDB" id="A0AAV4IEN3"/>
<evidence type="ECO:0000256" key="3">
    <source>
        <dbReference type="SAM" id="SignalP"/>
    </source>
</evidence>
<feature type="coiled-coil region" evidence="1">
    <location>
        <begin position="39"/>
        <end position="66"/>
    </location>
</feature>
<feature type="chain" id="PRO_5043921159" description="Cadherin domain-containing protein" evidence="3">
    <location>
        <begin position="28"/>
        <end position="309"/>
    </location>
</feature>